<protein>
    <submittedName>
        <fullName evidence="2">RNA polymerase sigma factor sigA</fullName>
    </submittedName>
</protein>
<feature type="compositionally biased region" description="Polar residues" evidence="1">
    <location>
        <begin position="1043"/>
        <end position="1053"/>
    </location>
</feature>
<feature type="compositionally biased region" description="Basic and acidic residues" evidence="1">
    <location>
        <begin position="527"/>
        <end position="537"/>
    </location>
</feature>
<feature type="region of interest" description="Disordered" evidence="1">
    <location>
        <begin position="495"/>
        <end position="587"/>
    </location>
</feature>
<organism evidence="2">
    <name type="scientific">Rhizophora mucronata</name>
    <name type="common">Asiatic mangrove</name>
    <dbReference type="NCBI Taxonomy" id="61149"/>
    <lineage>
        <taxon>Eukaryota</taxon>
        <taxon>Viridiplantae</taxon>
        <taxon>Streptophyta</taxon>
        <taxon>Embryophyta</taxon>
        <taxon>Tracheophyta</taxon>
        <taxon>Spermatophyta</taxon>
        <taxon>Magnoliopsida</taxon>
        <taxon>eudicotyledons</taxon>
        <taxon>Gunneridae</taxon>
        <taxon>Pentapetalae</taxon>
        <taxon>rosids</taxon>
        <taxon>fabids</taxon>
        <taxon>Malpighiales</taxon>
        <taxon>Rhizophoraceae</taxon>
        <taxon>Rhizophora</taxon>
    </lineage>
</organism>
<name>A0A2P2MK75_RHIMU</name>
<dbReference type="AlphaFoldDB" id="A0A2P2MK75"/>
<reference evidence="2" key="1">
    <citation type="submission" date="2018-02" db="EMBL/GenBank/DDBJ databases">
        <title>Rhizophora mucronata_Transcriptome.</title>
        <authorList>
            <person name="Meera S.P."/>
            <person name="Sreeshan A."/>
            <person name="Augustine A."/>
        </authorList>
    </citation>
    <scope>NUCLEOTIDE SEQUENCE</scope>
    <source>
        <tissue evidence="2">Leaf</tissue>
    </source>
</reference>
<evidence type="ECO:0000313" key="2">
    <source>
        <dbReference type="EMBL" id="MBX30628.1"/>
    </source>
</evidence>
<proteinExistence type="predicted"/>
<feature type="region of interest" description="Disordered" evidence="1">
    <location>
        <begin position="1101"/>
        <end position="1129"/>
    </location>
</feature>
<feature type="compositionally biased region" description="Basic and acidic residues" evidence="1">
    <location>
        <begin position="1105"/>
        <end position="1116"/>
    </location>
</feature>
<feature type="compositionally biased region" description="Polar residues" evidence="1">
    <location>
        <begin position="538"/>
        <end position="550"/>
    </location>
</feature>
<feature type="region of interest" description="Disordered" evidence="1">
    <location>
        <begin position="230"/>
        <end position="270"/>
    </location>
</feature>
<feature type="region of interest" description="Disordered" evidence="1">
    <location>
        <begin position="700"/>
        <end position="772"/>
    </location>
</feature>
<feature type="compositionally biased region" description="Polar residues" evidence="1">
    <location>
        <begin position="242"/>
        <end position="252"/>
    </location>
</feature>
<dbReference type="EMBL" id="GGEC01050144">
    <property type="protein sequence ID" value="MBX30628.1"/>
    <property type="molecule type" value="Transcribed_RNA"/>
</dbReference>
<dbReference type="PANTHER" id="PTHR34536">
    <property type="entry name" value="DENTIN SIALOPHOSPHOPROTEIN-LIKE PROTEIN"/>
    <property type="match status" value="1"/>
</dbReference>
<evidence type="ECO:0000256" key="1">
    <source>
        <dbReference type="SAM" id="MobiDB-lite"/>
    </source>
</evidence>
<accession>A0A2P2MK75</accession>
<feature type="region of interest" description="Disordered" evidence="1">
    <location>
        <begin position="170"/>
        <end position="194"/>
    </location>
</feature>
<sequence>MVSCLYESAFRLYFLLLQTRFCTCTRDNCFPLVASRKQGATASCKTCGGRPSSDGIEVVGSASTMSTGGLELTKYINPDLTWKTVAKGYRSSLGRTRKAATRKPDVGVELSDEVSRKADAMSVSDNEKNGVAVLGHHFSEEIEHVPIKKRRIITQPPAIASQFQSSCFEVTEPSSSGKRRHKGTDPSKITKFTGRMSGVNDSTCDYAEDFSGIEILAAVACNNSLFNHVDNDEESSPREESTQAGVGSSTSAVPAEETIASSNDPANVGKFEASVPEDSSVVIFHKSPTTKDTRNVEVTTSLQDERLLWDLNAVPGDNLSADSQVDAQHIICAGEMSQDIGSNEAPAGPNDSSKNPQDGLVPLETHAKGPSSTDLKGLPCSPYRSSVHQVEEDYVLHSNCNKFVMLTSGVAREPLMCDVADMKASHEIVDTDDCSRAGICMKNEGTSASGLTVNQNTEVYSSVTQVEKISSIKGPQIEGCHAPLSHLPELERASSEIGNTSLNEVGEESRRTPGLLEDQKSFQSMTRQEDESGDRHCSQNNGDVSASSESGVEGQHGVTVEVKKEANGISGTNTAGVESPEATGSEELVQKSYVDSTATHEQACKGHDNRLIGSLDKVVTEDPSDESYGSDVYQSDKVEISVTKNSVELQAGYDSQFEDGELRESDTQYCWDENEEEEIEHVDYGSECDEKAPCSFGGEEMRVERGSSPGSDSACKKAESCGTGDAARDNSVSPKTRVLRVTTGKDFPPVVAGSRESDRELPSSAKVPDASHRKDVALTSRDGGIYDIPCRDGRAATSKKFIGMDKVASHMRGRSPGGHRCVNPSVGYWESEGQYLPTYPGAYSSRSTRPKSVIGNHGYMMDSEHIASSMARFGGFDRRSHKQVNYSDSHNGYERDMRRSLVNRDYVDFHGGRLPFGEARPTRNRFRRSQQGFGRGIREEYHKRLPLENIGYSNRESHRLARRERSISPLDRVPLHYAAAYRESRSRSRSRSPAAYVLRERCERSRLRSRSPNLRSDTRIERPRLPFHKHITVGYEEDPFSPPRSNFSSQHNSRWYDDRKGASDSYRGRKSTRRMFQPSQRFETVHSIRRLNTDEQFRPMMQSRKFPDKGTTGREIEYEDSDDDRRKRSSRYEVVYRARRYDTDGTVRRLQRNADDSLAVKDAFGSVDCSRVTDRSRDALRRPSEE</sequence>
<dbReference type="PANTHER" id="PTHR34536:SF6">
    <property type="entry name" value="DENTIN SIALOPHOSPHOPROTEIN-LIKE PROTEIN"/>
    <property type="match status" value="1"/>
</dbReference>
<feature type="region of interest" description="Disordered" evidence="1">
    <location>
        <begin position="339"/>
        <end position="378"/>
    </location>
</feature>
<feature type="region of interest" description="Disordered" evidence="1">
    <location>
        <begin position="1034"/>
        <end position="1080"/>
    </location>
</feature>